<dbReference type="AlphaFoldDB" id="A0AB39L8K3"/>
<dbReference type="SUPFAM" id="SSF51735">
    <property type="entry name" value="NAD(P)-binding Rossmann-fold domains"/>
    <property type="match status" value="1"/>
</dbReference>
<dbReference type="Pfam" id="PF00106">
    <property type="entry name" value="adh_short"/>
    <property type="match status" value="1"/>
</dbReference>
<dbReference type="Gene3D" id="3.40.50.720">
    <property type="entry name" value="NAD(P)-binding Rossmann-like Domain"/>
    <property type="match status" value="1"/>
</dbReference>
<dbReference type="PRINTS" id="PR00081">
    <property type="entry name" value="GDHRDH"/>
</dbReference>
<dbReference type="PROSITE" id="PS00061">
    <property type="entry name" value="ADH_SHORT"/>
    <property type="match status" value="1"/>
</dbReference>
<organism evidence="3">
    <name type="scientific">Sinomonas puerhi</name>
    <dbReference type="NCBI Taxonomy" id="3238584"/>
    <lineage>
        <taxon>Bacteria</taxon>
        <taxon>Bacillati</taxon>
        <taxon>Actinomycetota</taxon>
        <taxon>Actinomycetes</taxon>
        <taxon>Micrococcales</taxon>
        <taxon>Micrococcaceae</taxon>
        <taxon>Sinomonas</taxon>
    </lineage>
</organism>
<proteinExistence type="inferred from homology"/>
<accession>A0AB39L8K3</accession>
<dbReference type="InterPro" id="IPR002347">
    <property type="entry name" value="SDR_fam"/>
</dbReference>
<evidence type="ECO:0000256" key="1">
    <source>
        <dbReference type="ARBA" id="ARBA00006484"/>
    </source>
</evidence>
<dbReference type="KEGG" id="spue:AB5L97_05205"/>
<evidence type="ECO:0000256" key="2">
    <source>
        <dbReference type="ARBA" id="ARBA00023002"/>
    </source>
</evidence>
<dbReference type="PANTHER" id="PTHR43157">
    <property type="entry name" value="PHOSPHATIDYLINOSITOL-GLYCAN BIOSYNTHESIS CLASS F PROTEIN-RELATED"/>
    <property type="match status" value="1"/>
</dbReference>
<gene>
    <name evidence="3" type="ORF">AB5L97_05205</name>
</gene>
<evidence type="ECO:0000313" key="3">
    <source>
        <dbReference type="EMBL" id="XDP46407.1"/>
    </source>
</evidence>
<sequence>MGAQPRWERLDGQTVVVTGGTTGIGYFTAEELARLGASVIITARSPGRGAAAEASLRARVPGAVVRTVALDLASLASTHDAAARLARLPRLDAVVANAGAVGLPDHVKPRTERRPSPRTTADGIELFWGTNFLGTYALLAGVLPRLVETGGRVVTVGSLSYTAVRRPADAVPDPAEPRSDLAKYAQSKLAVMCLGFELARRLGGTSASSVVVHPGTAMDALSPALSGVSTNQPDVLTGALAGLRPLLRLFGHGKDRAACTLVTAVAGREVANGEYWGPSGAFQLRGRPGRHTPHASAVDPGAAARLVARAEELTGARLSL</sequence>
<dbReference type="InterPro" id="IPR020904">
    <property type="entry name" value="Sc_DH/Rdtase_CS"/>
</dbReference>
<dbReference type="PANTHER" id="PTHR43157:SF31">
    <property type="entry name" value="PHOSPHATIDYLINOSITOL-GLYCAN BIOSYNTHESIS CLASS F PROTEIN"/>
    <property type="match status" value="1"/>
</dbReference>
<reference evidence="3" key="1">
    <citation type="submission" date="2024-07" db="EMBL/GenBank/DDBJ databases">
        <authorList>
            <person name="fu j."/>
        </authorList>
    </citation>
    <scope>NUCLEOTIDE SEQUENCE</scope>
    <source>
        <strain evidence="3">P10A9</strain>
    </source>
</reference>
<dbReference type="RefSeq" id="WP_369046730.1">
    <property type="nucleotide sequence ID" value="NZ_CP163302.1"/>
</dbReference>
<comment type="similarity">
    <text evidence="1">Belongs to the short-chain dehydrogenases/reductases (SDR) family.</text>
</comment>
<keyword evidence="2" id="KW-0560">Oxidoreductase</keyword>
<name>A0AB39L8K3_9MICC</name>
<dbReference type="InterPro" id="IPR036291">
    <property type="entry name" value="NAD(P)-bd_dom_sf"/>
</dbReference>
<dbReference type="GO" id="GO:0016491">
    <property type="term" value="F:oxidoreductase activity"/>
    <property type="evidence" value="ECO:0007669"/>
    <property type="project" value="UniProtKB-KW"/>
</dbReference>
<protein>
    <submittedName>
        <fullName evidence="3">SDR family NAD(P)-dependent oxidoreductase</fullName>
    </submittedName>
</protein>
<dbReference type="EMBL" id="CP163302">
    <property type="protein sequence ID" value="XDP46407.1"/>
    <property type="molecule type" value="Genomic_DNA"/>
</dbReference>